<evidence type="ECO:0000313" key="1">
    <source>
        <dbReference type="EMBL" id="KNZ64007.1"/>
    </source>
</evidence>
<proteinExistence type="predicted"/>
<organism evidence="1 2">
    <name type="scientific">Puccinia sorghi</name>
    <dbReference type="NCBI Taxonomy" id="27349"/>
    <lineage>
        <taxon>Eukaryota</taxon>
        <taxon>Fungi</taxon>
        <taxon>Dikarya</taxon>
        <taxon>Basidiomycota</taxon>
        <taxon>Pucciniomycotina</taxon>
        <taxon>Pucciniomycetes</taxon>
        <taxon>Pucciniales</taxon>
        <taxon>Pucciniaceae</taxon>
        <taxon>Puccinia</taxon>
    </lineage>
</organism>
<gene>
    <name evidence="1" type="ORF">VP01_10771g1</name>
</gene>
<evidence type="ECO:0000313" key="2">
    <source>
        <dbReference type="Proteomes" id="UP000037035"/>
    </source>
</evidence>
<dbReference type="Proteomes" id="UP000037035">
    <property type="component" value="Unassembled WGS sequence"/>
</dbReference>
<accession>A0A0L6VTR0</accession>
<sequence>MTVGYVDVGTLKSVLVTHGRISHKNLSKRLTKERNNQERKAEEHADIQQNAVRLNDTTNTIKTSICWQQAEYQPLNLYPEIPLNRNQNPTRRPTPEE</sequence>
<dbReference type="EMBL" id="LAVV01000856">
    <property type="protein sequence ID" value="KNZ64007.1"/>
    <property type="molecule type" value="Genomic_DNA"/>
</dbReference>
<dbReference type="VEuPathDB" id="FungiDB:VP01_10771g1"/>
<dbReference type="AlphaFoldDB" id="A0A0L6VTR0"/>
<comment type="caution">
    <text evidence="1">The sequence shown here is derived from an EMBL/GenBank/DDBJ whole genome shotgun (WGS) entry which is preliminary data.</text>
</comment>
<feature type="non-terminal residue" evidence="1">
    <location>
        <position position="97"/>
    </location>
</feature>
<name>A0A0L6VTR0_9BASI</name>
<protein>
    <submittedName>
        <fullName evidence="1">Uncharacterized protein</fullName>
    </submittedName>
</protein>
<keyword evidence="2" id="KW-1185">Reference proteome</keyword>
<reference evidence="1 2" key="1">
    <citation type="submission" date="2015-08" db="EMBL/GenBank/DDBJ databases">
        <title>Next Generation Sequencing and Analysis of the Genome of Puccinia sorghi L Schw, the Causal Agent of Maize Common Rust.</title>
        <authorList>
            <person name="Rochi L."/>
            <person name="Burguener G."/>
            <person name="Darino M."/>
            <person name="Turjanski A."/>
            <person name="Kreff E."/>
            <person name="Dieguez M.J."/>
            <person name="Sacco F."/>
        </authorList>
    </citation>
    <scope>NUCLEOTIDE SEQUENCE [LARGE SCALE GENOMIC DNA]</scope>
    <source>
        <strain evidence="1 2">RO10H11247</strain>
    </source>
</reference>